<dbReference type="Pfam" id="PF16125">
    <property type="entry name" value="DUF4837"/>
    <property type="match status" value="1"/>
</dbReference>
<accession>A0A9D9IEE9</accession>
<protein>
    <submittedName>
        <fullName evidence="1">DUF4837 family protein</fullName>
    </submittedName>
</protein>
<gene>
    <name evidence="1" type="ORF">IAB82_04055</name>
</gene>
<dbReference type="InterPro" id="IPR032286">
    <property type="entry name" value="DUF4837"/>
</dbReference>
<proteinExistence type="predicted"/>
<dbReference type="AlphaFoldDB" id="A0A9D9IEE9"/>
<dbReference type="PROSITE" id="PS51257">
    <property type="entry name" value="PROKAR_LIPOPROTEIN"/>
    <property type="match status" value="1"/>
</dbReference>
<name>A0A9D9IEE9_9BACT</name>
<dbReference type="Proteomes" id="UP000823603">
    <property type="component" value="Unassembled WGS sequence"/>
</dbReference>
<evidence type="ECO:0000313" key="1">
    <source>
        <dbReference type="EMBL" id="MBO8470952.1"/>
    </source>
</evidence>
<dbReference type="EMBL" id="JADIMB010000059">
    <property type="protein sequence ID" value="MBO8470952.1"/>
    <property type="molecule type" value="Genomic_DNA"/>
</dbReference>
<organism evidence="1 2">
    <name type="scientific">Candidatus Cryptobacteroides faecavium</name>
    <dbReference type="NCBI Taxonomy" id="2840762"/>
    <lineage>
        <taxon>Bacteria</taxon>
        <taxon>Pseudomonadati</taxon>
        <taxon>Bacteroidota</taxon>
        <taxon>Bacteroidia</taxon>
        <taxon>Bacteroidales</taxon>
        <taxon>Candidatus Cryptobacteroides</taxon>
    </lineage>
</organism>
<comment type="caution">
    <text evidence="1">The sequence shown here is derived from an EMBL/GenBank/DDBJ whole genome shotgun (WGS) entry which is preliminary data.</text>
</comment>
<reference evidence="1" key="1">
    <citation type="submission" date="2020-10" db="EMBL/GenBank/DDBJ databases">
        <authorList>
            <person name="Gilroy R."/>
        </authorList>
    </citation>
    <scope>NUCLEOTIDE SEQUENCE</scope>
    <source>
        <strain evidence="1">B2-22910</strain>
    </source>
</reference>
<sequence>MRKIALWLTVIATFLTASSCKNQDRKPLLPSISGKAGEVLVVINKEHWEGEVGNELRDLLASDCPYLPQKEPLYTLINITPGAFTDIFQIHRNIFMVNVDSGVTKPGVIFKTDIWSSPQCFIGVNAPDSQTALQLIKDNSEKILSTLEQAERDRVISNSIQYEEVSLRPAVKGLTGGILHLPGGYRLKKQAENFLWISYDTQYTTQGILIFKFPAKGTSEDFTLENLMTESDEFMKANVPGMFENTYMTISPAITPDVQYIKYKGREFAQMRGLWEVHNDFMGGPFVSHAFYSRDGKDIIVMEAFVYAAKYEKRHYMRQVESLLYSFEWQDEETK</sequence>
<evidence type="ECO:0000313" key="2">
    <source>
        <dbReference type="Proteomes" id="UP000823603"/>
    </source>
</evidence>
<reference evidence="1" key="2">
    <citation type="journal article" date="2021" name="PeerJ">
        <title>Extensive microbial diversity within the chicken gut microbiome revealed by metagenomics and culture.</title>
        <authorList>
            <person name="Gilroy R."/>
            <person name="Ravi A."/>
            <person name="Getino M."/>
            <person name="Pursley I."/>
            <person name="Horton D.L."/>
            <person name="Alikhan N.F."/>
            <person name="Baker D."/>
            <person name="Gharbi K."/>
            <person name="Hall N."/>
            <person name="Watson M."/>
            <person name="Adriaenssens E.M."/>
            <person name="Foster-Nyarko E."/>
            <person name="Jarju S."/>
            <person name="Secka A."/>
            <person name="Antonio M."/>
            <person name="Oren A."/>
            <person name="Chaudhuri R.R."/>
            <person name="La Ragione R."/>
            <person name="Hildebrand F."/>
            <person name="Pallen M.J."/>
        </authorList>
    </citation>
    <scope>NUCLEOTIDE SEQUENCE</scope>
    <source>
        <strain evidence="1">B2-22910</strain>
    </source>
</reference>